<feature type="transmembrane region" description="Helical" evidence="1">
    <location>
        <begin position="12"/>
        <end position="35"/>
    </location>
</feature>
<dbReference type="Proteomes" id="UP000203413">
    <property type="component" value="Segment"/>
</dbReference>
<protein>
    <submittedName>
        <fullName evidence="2">PIF-3</fullName>
    </submittedName>
</protein>
<dbReference type="EMBL" id="KJ184318">
    <property type="protein sequence ID" value="AII15881.1"/>
    <property type="molecule type" value="Genomic_DNA"/>
</dbReference>
<keyword evidence="1" id="KW-0472">Membrane</keyword>
<sequence length="192" mass="21406">MKNKNEIEKPTFFVYIIIGLVSIICLFFLCITLWGKRNVKLDNSRLSIKLNGRDVKSKATCNTTTTYCFEDADCQQQCSESGVACLHGICKSNINRIDANNECDPQMGVLGYLVGNTTLGTYQYICKSIDPGIAISPTENRMCYGDNTYHVNYLDGFPSMTDCRCEGAIVVPATRTTRAHIECNKAFTGMFQ</sequence>
<evidence type="ECO:0000313" key="2">
    <source>
        <dbReference type="EMBL" id="AII15881.1"/>
    </source>
</evidence>
<keyword evidence="1" id="KW-0812">Transmembrane</keyword>
<organism evidence="2 3">
    <name type="scientific">Penaeus monodon nudivirus</name>
    <dbReference type="NCBI Taxonomy" id="1529056"/>
    <lineage>
        <taxon>Viruses</taxon>
        <taxon>Viruses incertae sedis</taxon>
        <taxon>Naldaviricetes</taxon>
        <taxon>Lefavirales</taxon>
        <taxon>Nudiviridae</taxon>
        <taxon>Gammanudivirus</taxon>
        <taxon>Gammanudivirus pemonodonis</taxon>
    </lineage>
</organism>
<dbReference type="InterPro" id="IPR007703">
    <property type="entry name" value="PIF3"/>
</dbReference>
<keyword evidence="1" id="KW-1133">Transmembrane helix</keyword>
<dbReference type="OrthoDB" id="15542at10239"/>
<dbReference type="Pfam" id="PF05006">
    <property type="entry name" value="PIF3"/>
    <property type="match status" value="1"/>
</dbReference>
<name>A0A076FJ13_9VIRU</name>
<dbReference type="KEGG" id="vg:20098399"/>
<keyword evidence="3" id="KW-1185">Reference proteome</keyword>
<dbReference type="GeneID" id="20098399"/>
<evidence type="ECO:0000256" key="1">
    <source>
        <dbReference type="SAM" id="Phobius"/>
    </source>
</evidence>
<proteinExistence type="predicted"/>
<dbReference type="RefSeq" id="YP_009051931.1">
    <property type="nucleotide sequence ID" value="NC_024692.1"/>
</dbReference>
<gene>
    <name evidence="2" type="primary">pif-3</name>
    <name evidence="2" type="ORF">PmNV_093</name>
</gene>
<reference evidence="2 3" key="1">
    <citation type="journal article" date="2014" name="BMC Genomics">
        <title>The genome and occlusion bodies of marine Penaeus monodon nudivirus (PmNV, also known as MBV and PemoNPV) suggest that it should be assigned to a new nudivirus genus that is distinct from the terrestrial nudiviruses.</title>
        <authorList>
            <person name="Yang Y.T."/>
            <person name="Lee D.Y."/>
            <person name="Wang Y."/>
            <person name="Hu J.M."/>
            <person name="Li W.H."/>
            <person name="Leu J.H."/>
            <person name="Chang G.D."/>
            <person name="Ke H.M."/>
            <person name="Kang S.T."/>
            <person name="Lin S.S."/>
            <person name="Kou G.H."/>
            <person name="Lo C.F."/>
        </authorList>
    </citation>
    <scope>NUCLEOTIDE SEQUENCE [LARGE SCALE GENOMIC DNA]</scope>
    <source>
        <strain evidence="2">Indonesia</strain>
    </source>
</reference>
<accession>A0A076FJ13</accession>
<evidence type="ECO:0000313" key="3">
    <source>
        <dbReference type="Proteomes" id="UP000203413"/>
    </source>
</evidence>